<protein>
    <submittedName>
        <fullName evidence="1">Uncharacterized protein</fullName>
    </submittedName>
</protein>
<reference evidence="1 2" key="1">
    <citation type="submission" date="2024-01" db="EMBL/GenBank/DDBJ databases">
        <title>Genome assemblies of Stephania.</title>
        <authorList>
            <person name="Yang L."/>
        </authorList>
    </citation>
    <scope>NUCLEOTIDE SEQUENCE [LARGE SCALE GENOMIC DNA]</scope>
    <source>
        <strain evidence="1">JXDWG</strain>
        <tissue evidence="1">Leaf</tissue>
    </source>
</reference>
<comment type="caution">
    <text evidence="1">The sequence shown here is derived from an EMBL/GenBank/DDBJ whole genome shotgun (WGS) entry which is preliminary data.</text>
</comment>
<sequence>MSITLEDVSMLLHIPVVGKVVAVENLSRYIEESRMEAIKIVFNLFGVGIDEAKEEVNYTRGLMV</sequence>
<name>A0AAP0KB46_9MAGN</name>
<dbReference type="EMBL" id="JBBNAG010000003">
    <property type="protein sequence ID" value="KAK9148279.1"/>
    <property type="molecule type" value="Genomic_DNA"/>
</dbReference>
<organism evidence="1 2">
    <name type="scientific">Stephania cephalantha</name>
    <dbReference type="NCBI Taxonomy" id="152367"/>
    <lineage>
        <taxon>Eukaryota</taxon>
        <taxon>Viridiplantae</taxon>
        <taxon>Streptophyta</taxon>
        <taxon>Embryophyta</taxon>
        <taxon>Tracheophyta</taxon>
        <taxon>Spermatophyta</taxon>
        <taxon>Magnoliopsida</taxon>
        <taxon>Ranunculales</taxon>
        <taxon>Menispermaceae</taxon>
        <taxon>Menispermoideae</taxon>
        <taxon>Cissampelideae</taxon>
        <taxon>Stephania</taxon>
    </lineage>
</organism>
<evidence type="ECO:0000313" key="2">
    <source>
        <dbReference type="Proteomes" id="UP001419268"/>
    </source>
</evidence>
<dbReference type="AlphaFoldDB" id="A0AAP0KB46"/>
<gene>
    <name evidence="1" type="ORF">Scep_007036</name>
</gene>
<accession>A0AAP0KB46</accession>
<dbReference type="Proteomes" id="UP001419268">
    <property type="component" value="Unassembled WGS sequence"/>
</dbReference>
<proteinExistence type="predicted"/>
<evidence type="ECO:0000313" key="1">
    <source>
        <dbReference type="EMBL" id="KAK9148279.1"/>
    </source>
</evidence>
<keyword evidence="2" id="KW-1185">Reference proteome</keyword>